<sequence>MPIDIKPLRSPLRGARTYLNKKGPGFQEILRAAPKGQGKRVFEPATAVKSLRAMALSRDAAAGDSRAYAVNAENLDRLLAQARRDGQAEAWNDRRSALQRQGFTYRAAKDDAPVSFGMSAHAVRMQQPAFPSLPSAGLNLSEGFRR</sequence>
<dbReference type="EMBL" id="JAVDVY010000002">
    <property type="protein sequence ID" value="MDR7135256.1"/>
    <property type="molecule type" value="Genomic_DNA"/>
</dbReference>
<name>A0ABU1WCQ9_9GAMM</name>
<evidence type="ECO:0000313" key="1">
    <source>
        <dbReference type="EMBL" id="MDR7135256.1"/>
    </source>
</evidence>
<proteinExistence type="predicted"/>
<reference evidence="1 2" key="1">
    <citation type="submission" date="2023-07" db="EMBL/GenBank/DDBJ databases">
        <title>Sorghum-associated microbial communities from plants grown in Nebraska, USA.</title>
        <authorList>
            <person name="Schachtman D."/>
        </authorList>
    </citation>
    <scope>NUCLEOTIDE SEQUENCE [LARGE SCALE GENOMIC DNA]</scope>
    <source>
        <strain evidence="1 2">BE198</strain>
    </source>
</reference>
<comment type="caution">
    <text evidence="1">The sequence shown here is derived from an EMBL/GenBank/DDBJ whole genome shotgun (WGS) entry which is preliminary data.</text>
</comment>
<dbReference type="RefSeq" id="WP_310062815.1">
    <property type="nucleotide sequence ID" value="NZ_JAVDVY010000002.1"/>
</dbReference>
<evidence type="ECO:0000313" key="2">
    <source>
        <dbReference type="Proteomes" id="UP001251524"/>
    </source>
</evidence>
<dbReference type="Proteomes" id="UP001251524">
    <property type="component" value="Unassembled WGS sequence"/>
</dbReference>
<organism evidence="1 2">
    <name type="scientific">Lysobacter niastensis</name>
    <dbReference type="NCBI Taxonomy" id="380629"/>
    <lineage>
        <taxon>Bacteria</taxon>
        <taxon>Pseudomonadati</taxon>
        <taxon>Pseudomonadota</taxon>
        <taxon>Gammaproteobacteria</taxon>
        <taxon>Lysobacterales</taxon>
        <taxon>Lysobacteraceae</taxon>
        <taxon>Lysobacter</taxon>
    </lineage>
</organism>
<keyword evidence="2" id="KW-1185">Reference proteome</keyword>
<protein>
    <submittedName>
        <fullName evidence="1">Uncharacterized protein</fullName>
    </submittedName>
</protein>
<gene>
    <name evidence="1" type="ORF">J2X06_002465</name>
</gene>
<accession>A0ABU1WCQ9</accession>